<dbReference type="PANTHER" id="PTHR48101">
    <property type="entry name" value="METHYLMALONYL-COA MUTASE, MITOCHONDRIAL-RELATED"/>
    <property type="match status" value="1"/>
</dbReference>
<dbReference type="InterPro" id="IPR006099">
    <property type="entry name" value="MeMalonylCoA_mutase_a/b_cat"/>
</dbReference>
<dbReference type="InterPro" id="IPR006159">
    <property type="entry name" value="Acid_CoA_mut_C"/>
</dbReference>
<evidence type="ECO:0000256" key="3">
    <source>
        <dbReference type="ARBA" id="ARBA00011870"/>
    </source>
</evidence>
<evidence type="ECO:0000256" key="2">
    <source>
        <dbReference type="ARBA" id="ARBA00008465"/>
    </source>
</evidence>
<evidence type="ECO:0000256" key="4">
    <source>
        <dbReference type="ARBA" id="ARBA00022628"/>
    </source>
</evidence>
<dbReference type="Pfam" id="PF01642">
    <property type="entry name" value="MM_CoA_mutase"/>
    <property type="match status" value="1"/>
</dbReference>
<sequence>MTERQKDRPWLMRTYAGHSTAEASNELYRRNLAKGQTGLSVAFDLPTQTGYDPDHILARGEVGRVGVPVSHLGDMRRLFQDIPLEQMNTSMTINATAMWLLALYQVAAEEQGADIAQLQGTTQNDIVKEYLSRGTHVFPPGPSLRLTTDMIAYTVNHIPKWNPINICSYHLQEAGATPVQEISYAMSTAIAVLDSVRDSGQVPEDRFGEVVARISFFVNAGVRFIEEMCKMRAFGRIWDQVTRERYGIENAKQRRFRYGVQVNSLGLTEAQPENNVQRIVLEMLAVTLSKDARARAVQLPAWNEALGLPRPWDQQWSLRIQQVLAHESDLLEYEDIFAGSHVIEAKVDSLVVDCLAEIDRIQEMGGAMAAVESGYLKSQLVSSHAERRARIEAGEDKIVGVNCFEQTEENPLTADLDGAIMTVDPAVEALTVERIVRWRAERQESSDRQGNGDPFVFPTVMQALDRLKEAAAGTENLMEATLECARAGVTTGEWANALREVFGEFRAPTGVSSAPVAVTAEEGTPMALVREKVARTAEDLGSGRLRLLVGKPGLDGHSNGAEQIAVRARDAGFEVVYQGIRLTPEEISSAALAEDVHCVGLSILSGSHSALVPDVLERLRTAGAGDIPVVLGGIIPNADAIALKAAGVAAVFTPKDFGITEIIGRIVDEIRKANKLDPLEVPA</sequence>
<evidence type="ECO:0000256" key="7">
    <source>
        <dbReference type="ARBA" id="ARBA00023285"/>
    </source>
</evidence>
<organism evidence="9 10">
    <name type="scientific">Streptomyces flavotricini</name>
    <dbReference type="NCBI Taxonomy" id="66888"/>
    <lineage>
        <taxon>Bacteria</taxon>
        <taxon>Bacillati</taxon>
        <taxon>Actinomycetota</taxon>
        <taxon>Actinomycetes</taxon>
        <taxon>Kitasatosporales</taxon>
        <taxon>Streptomycetaceae</taxon>
        <taxon>Streptomyces</taxon>
    </lineage>
</organism>
<dbReference type="SUPFAM" id="SSF52242">
    <property type="entry name" value="Cobalamin (vitamin B12)-binding domain"/>
    <property type="match status" value="1"/>
</dbReference>
<accession>A0ABS8E221</accession>
<evidence type="ECO:0000256" key="5">
    <source>
        <dbReference type="ARBA" id="ARBA00022723"/>
    </source>
</evidence>
<dbReference type="Proteomes" id="UP001520654">
    <property type="component" value="Unassembled WGS sequence"/>
</dbReference>
<comment type="subunit">
    <text evidence="3">Heterodimer of an alpha and a beta chain.</text>
</comment>
<evidence type="ECO:0000256" key="1">
    <source>
        <dbReference type="ARBA" id="ARBA00001922"/>
    </source>
</evidence>
<gene>
    <name evidence="9" type="ORF">K7B10_09655</name>
</gene>
<keyword evidence="4" id="KW-0846">Cobalamin</keyword>
<evidence type="ECO:0000259" key="8">
    <source>
        <dbReference type="PROSITE" id="PS51332"/>
    </source>
</evidence>
<proteinExistence type="inferred from homology"/>
<comment type="caution">
    <text evidence="9">The sequence shown here is derived from an EMBL/GenBank/DDBJ whole genome shotgun (WGS) entry which is preliminary data.</text>
</comment>
<dbReference type="Gene3D" id="3.40.50.280">
    <property type="entry name" value="Cobalamin-binding domain"/>
    <property type="match status" value="1"/>
</dbReference>
<dbReference type="CDD" id="cd02071">
    <property type="entry name" value="MM_CoA_mut_B12_BD"/>
    <property type="match status" value="1"/>
</dbReference>
<dbReference type="InterPro" id="IPR006098">
    <property type="entry name" value="MMCoA_mutase_a_cat"/>
</dbReference>
<dbReference type="SUPFAM" id="SSF51703">
    <property type="entry name" value="Cobalamin (vitamin B12)-dependent enzymes"/>
    <property type="match status" value="1"/>
</dbReference>
<feature type="domain" description="B12-binding" evidence="8">
    <location>
        <begin position="544"/>
        <end position="673"/>
    </location>
</feature>
<keyword evidence="5" id="KW-0479">Metal-binding</keyword>
<comment type="cofactor">
    <cofactor evidence="1">
        <name>adenosylcob(III)alamin</name>
        <dbReference type="ChEBI" id="CHEBI:18408"/>
    </cofactor>
</comment>
<dbReference type="InterPro" id="IPR006158">
    <property type="entry name" value="Cobalamin-bd"/>
</dbReference>
<dbReference type="NCBIfam" id="TIGR00641">
    <property type="entry name" value="acid_CoA_mut_N"/>
    <property type="match status" value="1"/>
</dbReference>
<protein>
    <submittedName>
        <fullName evidence="9">Protein meaA</fullName>
    </submittedName>
</protein>
<dbReference type="InterPro" id="IPR036724">
    <property type="entry name" value="Cobalamin-bd_sf"/>
</dbReference>
<dbReference type="NCBIfam" id="TIGR00640">
    <property type="entry name" value="acid_CoA_mut_C"/>
    <property type="match status" value="1"/>
</dbReference>
<name>A0ABS8E221_9ACTN</name>
<reference evidence="9 10" key="1">
    <citation type="submission" date="2021-08" db="EMBL/GenBank/DDBJ databases">
        <title>Genomic Architecture of Streptomyces flavotricini NGL1 and Streptomyces erythrochromogenes HMS4 With Differential Plant Beneficial attributes and laccase production capabilities.</title>
        <authorList>
            <person name="Salwan R."/>
            <person name="Kaur R."/>
            <person name="Sharma V."/>
        </authorList>
    </citation>
    <scope>NUCLEOTIDE SEQUENCE [LARGE SCALE GENOMIC DNA]</scope>
    <source>
        <strain evidence="9 10">NGL1</strain>
    </source>
</reference>
<dbReference type="PANTHER" id="PTHR48101:SF3">
    <property type="entry name" value="COENZYME B12-DEPENDENT MUTASE"/>
    <property type="match status" value="1"/>
</dbReference>
<keyword evidence="6" id="KW-0413">Isomerase</keyword>
<keyword evidence="7" id="KW-0170">Cobalt</keyword>
<dbReference type="RefSeq" id="WP_030155130.1">
    <property type="nucleotide sequence ID" value="NZ_JAINUL010000001.1"/>
</dbReference>
<evidence type="ECO:0000256" key="6">
    <source>
        <dbReference type="ARBA" id="ARBA00023235"/>
    </source>
</evidence>
<evidence type="ECO:0000313" key="9">
    <source>
        <dbReference type="EMBL" id="MCC0095042.1"/>
    </source>
</evidence>
<dbReference type="EMBL" id="JAINUL010000001">
    <property type="protein sequence ID" value="MCC0095042.1"/>
    <property type="molecule type" value="Genomic_DNA"/>
</dbReference>
<keyword evidence="10" id="KW-1185">Reference proteome</keyword>
<comment type="similarity">
    <text evidence="2">Belongs to the methylmalonyl-CoA mutase family.</text>
</comment>
<dbReference type="InterPro" id="IPR016176">
    <property type="entry name" value="Cbl-dep_enz_cat"/>
</dbReference>
<dbReference type="PROSITE" id="PS51332">
    <property type="entry name" value="B12_BINDING"/>
    <property type="match status" value="1"/>
</dbReference>
<evidence type="ECO:0000313" key="10">
    <source>
        <dbReference type="Proteomes" id="UP001520654"/>
    </source>
</evidence>
<dbReference type="Gene3D" id="3.20.20.240">
    <property type="entry name" value="Methylmalonyl-CoA mutase"/>
    <property type="match status" value="1"/>
</dbReference>
<dbReference type="Pfam" id="PF02310">
    <property type="entry name" value="B12-binding"/>
    <property type="match status" value="1"/>
</dbReference>